<sequence length="352" mass="40667">MSDKLPNSQPNDEIDLVQLFKYIGKAFEMFFRFIANIFKTIFSAFVYSLKPLVNNFKIVSITIMIAAVTGVIIDSYKPSVYMSDMLVKPYFESKYQLANDIDYFNALISSNNHSELANKFQIDTTDAKELIGFEIEIGPETQNDLIIQYDEYISSIDSTLAIDITYDDYVLNRDILAGKVFSIIAKSHKKDIFKSLEKGFINTFENDYSKKLKRLRDSALYSEKLSYQKELMNIDSLQNLYLNVLKTESENGKLNLGSGTLFPLIQEKTQTREYDLFQEELKIRGKLRVLDEKLIVESDYYDILSGFEEVGTKESNIQNKSSIIFPILALALLVLAFIFLKVFKFIRDYEHK</sequence>
<comment type="caution">
    <text evidence="2">The sequence shown here is derived from an EMBL/GenBank/DDBJ whole genome shotgun (WGS) entry which is preliminary data.</text>
</comment>
<keyword evidence="3" id="KW-1185">Reference proteome</keyword>
<gene>
    <name evidence="2" type="ORF">KCG49_08125</name>
</gene>
<evidence type="ECO:0000313" key="3">
    <source>
        <dbReference type="Proteomes" id="UP001138894"/>
    </source>
</evidence>
<organism evidence="2 3">
    <name type="scientific">Winogradskyella luteola</name>
    <dbReference type="NCBI Taxonomy" id="2828330"/>
    <lineage>
        <taxon>Bacteria</taxon>
        <taxon>Pseudomonadati</taxon>
        <taxon>Bacteroidota</taxon>
        <taxon>Flavobacteriia</taxon>
        <taxon>Flavobacteriales</taxon>
        <taxon>Flavobacteriaceae</taxon>
        <taxon>Winogradskyella</taxon>
    </lineage>
</organism>
<keyword evidence="1" id="KW-1133">Transmembrane helix</keyword>
<proteinExistence type="predicted"/>
<dbReference type="AlphaFoldDB" id="A0A9X1F8Q0"/>
<feature type="transmembrane region" description="Helical" evidence="1">
    <location>
        <begin position="29"/>
        <end position="49"/>
    </location>
</feature>
<keyword evidence="1" id="KW-0812">Transmembrane</keyword>
<reference evidence="2" key="1">
    <citation type="submission" date="2021-04" db="EMBL/GenBank/DDBJ databases">
        <authorList>
            <person name="Pira H."/>
            <person name="Risdian C."/>
            <person name="Wink J."/>
        </authorList>
    </citation>
    <scope>NUCLEOTIDE SEQUENCE</scope>
    <source>
        <strain evidence="2">WHY3</strain>
    </source>
</reference>
<name>A0A9X1F8Q0_9FLAO</name>
<dbReference type="RefSeq" id="WP_218545717.1">
    <property type="nucleotide sequence ID" value="NZ_JAGSPD010000005.1"/>
</dbReference>
<dbReference type="Proteomes" id="UP001138894">
    <property type="component" value="Unassembled WGS sequence"/>
</dbReference>
<evidence type="ECO:0000256" key="1">
    <source>
        <dbReference type="SAM" id="Phobius"/>
    </source>
</evidence>
<keyword evidence="1" id="KW-0472">Membrane</keyword>
<feature type="transmembrane region" description="Helical" evidence="1">
    <location>
        <begin position="56"/>
        <end position="73"/>
    </location>
</feature>
<protein>
    <submittedName>
        <fullName evidence="2">Uncharacterized protein</fullName>
    </submittedName>
</protein>
<dbReference type="EMBL" id="JAGSPD010000005">
    <property type="protein sequence ID" value="MBV7269151.1"/>
    <property type="molecule type" value="Genomic_DNA"/>
</dbReference>
<feature type="transmembrane region" description="Helical" evidence="1">
    <location>
        <begin position="323"/>
        <end position="343"/>
    </location>
</feature>
<evidence type="ECO:0000313" key="2">
    <source>
        <dbReference type="EMBL" id="MBV7269151.1"/>
    </source>
</evidence>
<accession>A0A9X1F8Q0</accession>